<protein>
    <recommendedName>
        <fullName evidence="8">Photosystem II reaction center protein Y</fullName>
    </recommendedName>
</protein>
<evidence type="ECO:0000256" key="5">
    <source>
        <dbReference type="ARBA" id="ARBA00023078"/>
    </source>
</evidence>
<keyword evidence="3 8" id="KW-0812">Transmembrane</keyword>
<dbReference type="EMBL" id="CP003653">
    <property type="protein sequence ID" value="AFZ34447.1"/>
    <property type="molecule type" value="Genomic_DNA"/>
</dbReference>
<comment type="subunit">
    <text evidence="8">PSII is composed of 1 copy each of membrane proteins PsbA, PsbB, PsbC, PsbD, PsbE, PsbF, PsbH, PsbI, PsbJ, PsbK, PsbL, PsbM, PsbT, PsbX, PsbY, PsbZ, Psb30/Ycf12, peripheral proteins PsbO, CyanoQ (PsbQ), PsbU, PsbV and a large number of cofactors. It forms dimeric complexes.</text>
</comment>
<dbReference type="HOGENOM" id="CLU_218393_1_0_3"/>
<dbReference type="RefSeq" id="WP_015192120.1">
    <property type="nucleotide sequence ID" value="NC_019748.1"/>
</dbReference>
<dbReference type="STRING" id="111780.Sta7437_0860"/>
<reference evidence="10" key="1">
    <citation type="journal article" date="2013" name="Proc. Natl. Acad. Sci. U.S.A.">
        <title>Improving the coverage of the cyanobacterial phylum using diversity-driven genome sequencing.</title>
        <authorList>
            <person name="Shih P.M."/>
            <person name="Wu D."/>
            <person name="Latifi A."/>
            <person name="Axen S.D."/>
            <person name="Fewer D.P."/>
            <person name="Talla E."/>
            <person name="Calteau A."/>
            <person name="Cai F."/>
            <person name="Tandeau de Marsac N."/>
            <person name="Rippka R."/>
            <person name="Herdman M."/>
            <person name="Sivonen K."/>
            <person name="Coursin T."/>
            <person name="Laurent T."/>
            <person name="Goodwin L."/>
            <person name="Nolan M."/>
            <person name="Davenport K.W."/>
            <person name="Han C.S."/>
            <person name="Rubin E.M."/>
            <person name="Eisen J.A."/>
            <person name="Woyke T."/>
            <person name="Gugger M."/>
            <person name="Kerfeld C.A."/>
        </authorList>
    </citation>
    <scope>NUCLEOTIDE SEQUENCE [LARGE SCALE GENOMIC DNA]</scope>
    <source>
        <strain evidence="10">ATCC 29371 / PCC 7437</strain>
    </source>
</reference>
<feature type="topological domain" description="Lumenal" evidence="8">
    <location>
        <begin position="24"/>
        <end position="39"/>
    </location>
</feature>
<keyword evidence="4 8" id="KW-1133">Transmembrane helix</keyword>
<accession>K9XRZ7</accession>
<dbReference type="InterPro" id="IPR009388">
    <property type="entry name" value="PSII_PsbY"/>
</dbReference>
<keyword evidence="2 8" id="KW-0602">Photosynthesis</keyword>
<evidence type="ECO:0000313" key="10">
    <source>
        <dbReference type="Proteomes" id="UP000010473"/>
    </source>
</evidence>
<name>K9XRZ7_STAC7</name>
<gene>
    <name evidence="8" type="primary">psbY</name>
    <name evidence="9" type="ordered locus">Sta7437_0860</name>
</gene>
<keyword evidence="10" id="KW-1185">Reference proteome</keyword>
<dbReference type="GO" id="GO:0031676">
    <property type="term" value="C:plasma membrane-derived thylakoid membrane"/>
    <property type="evidence" value="ECO:0007669"/>
    <property type="project" value="UniProtKB-SubCell"/>
</dbReference>
<evidence type="ECO:0000256" key="6">
    <source>
        <dbReference type="ARBA" id="ARBA00023136"/>
    </source>
</evidence>
<dbReference type="KEGG" id="scs:Sta7437_0860"/>
<organism evidence="9 10">
    <name type="scientific">Stanieria cyanosphaera (strain ATCC 29371 / PCC 7437)</name>
    <dbReference type="NCBI Taxonomy" id="111780"/>
    <lineage>
        <taxon>Bacteria</taxon>
        <taxon>Bacillati</taxon>
        <taxon>Cyanobacteriota</taxon>
        <taxon>Cyanophyceae</taxon>
        <taxon>Pleurocapsales</taxon>
        <taxon>Dermocarpellaceae</taxon>
        <taxon>Stanieria</taxon>
    </lineage>
</organism>
<keyword evidence="6 8" id="KW-0472">Membrane</keyword>
<comment type="subcellular location">
    <subcellularLocation>
        <location evidence="8">Cellular thylakoid membrane</location>
        <topology evidence="8">Single-pass membrane protein</topology>
    </subcellularLocation>
    <subcellularLocation>
        <location evidence="1">Membrane</location>
    </subcellularLocation>
</comment>
<dbReference type="GO" id="GO:0015979">
    <property type="term" value="P:photosynthesis"/>
    <property type="evidence" value="ECO:0007669"/>
    <property type="project" value="UniProtKB-UniRule"/>
</dbReference>
<evidence type="ECO:0000256" key="3">
    <source>
        <dbReference type="ARBA" id="ARBA00022692"/>
    </source>
</evidence>
<comment type="similarity">
    <text evidence="8">Belongs to the PsbY family.</text>
</comment>
<dbReference type="GO" id="GO:0009523">
    <property type="term" value="C:photosystem II"/>
    <property type="evidence" value="ECO:0007669"/>
    <property type="project" value="UniProtKB-KW"/>
</dbReference>
<proteinExistence type="inferred from homology"/>
<evidence type="ECO:0000256" key="1">
    <source>
        <dbReference type="ARBA" id="ARBA00004370"/>
    </source>
</evidence>
<evidence type="ECO:0000313" key="9">
    <source>
        <dbReference type="EMBL" id="AFZ34447.1"/>
    </source>
</evidence>
<keyword evidence="7 8" id="KW-0604">Photosystem II</keyword>
<sequence>MDWRLIIVLAPLIVAGSWALYNVGTIALRQAQQFIGKNS</sequence>
<evidence type="ECO:0000256" key="7">
    <source>
        <dbReference type="ARBA" id="ARBA00023276"/>
    </source>
</evidence>
<evidence type="ECO:0000256" key="2">
    <source>
        <dbReference type="ARBA" id="ARBA00022531"/>
    </source>
</evidence>
<keyword evidence="5 8" id="KW-0793">Thylakoid</keyword>
<evidence type="ECO:0000256" key="8">
    <source>
        <dbReference type="HAMAP-Rule" id="MF_00717"/>
    </source>
</evidence>
<dbReference type="Proteomes" id="UP000010473">
    <property type="component" value="Chromosome"/>
</dbReference>
<dbReference type="OrthoDB" id="561045at2"/>
<feature type="topological domain" description="Lumenal" evidence="8">
    <location>
        <begin position="1"/>
        <end position="4"/>
    </location>
</feature>
<dbReference type="Pfam" id="PF06298">
    <property type="entry name" value="PsbY"/>
    <property type="match status" value="1"/>
</dbReference>
<dbReference type="HAMAP" id="MF_00717">
    <property type="entry name" value="PSII_PsbY"/>
    <property type="match status" value="1"/>
</dbReference>
<evidence type="ECO:0000256" key="4">
    <source>
        <dbReference type="ARBA" id="ARBA00022989"/>
    </source>
</evidence>
<dbReference type="AlphaFoldDB" id="K9XRZ7"/>
<dbReference type="GO" id="GO:0030145">
    <property type="term" value="F:manganese ion binding"/>
    <property type="evidence" value="ECO:0007669"/>
    <property type="project" value="InterPro"/>
</dbReference>
<comment type="function">
    <text evidence="8">Loosely associated component of the core of photosystem II (PSII). PSII is a light-driven water plastoquinone oxidoreductase, using light energy to abstract electrons from H(2)O, generating a proton gradient subsequently used for ATP formation.</text>
</comment>